<protein>
    <submittedName>
        <fullName evidence="1">Uncharacterized protein</fullName>
    </submittedName>
</protein>
<evidence type="ECO:0000313" key="1">
    <source>
        <dbReference type="EMBL" id="RKO69232.1"/>
    </source>
</evidence>
<proteinExistence type="predicted"/>
<dbReference type="Proteomes" id="UP000282423">
    <property type="component" value="Unassembled WGS sequence"/>
</dbReference>
<dbReference type="EMBL" id="RBWS01000022">
    <property type="protein sequence ID" value="RKO69232.1"/>
    <property type="molecule type" value="Genomic_DNA"/>
</dbReference>
<evidence type="ECO:0000313" key="2">
    <source>
        <dbReference type="Proteomes" id="UP000282423"/>
    </source>
</evidence>
<keyword evidence="2" id="KW-1185">Reference proteome</keyword>
<name>A0A420VSC8_9SPHI</name>
<sequence>MLDHSKPCNILTESLPLSYYAASNLFENILCANLTNVFFCGSLYLFPWCEEYLYKIKADKFIHFDLVKILFRFPMQ</sequence>
<organism evidence="1 2">
    <name type="scientific">Sphingobacterium puteale</name>
    <dbReference type="NCBI Taxonomy" id="2420510"/>
    <lineage>
        <taxon>Bacteria</taxon>
        <taxon>Pseudomonadati</taxon>
        <taxon>Bacteroidota</taxon>
        <taxon>Sphingobacteriia</taxon>
        <taxon>Sphingobacteriales</taxon>
        <taxon>Sphingobacteriaceae</taxon>
        <taxon>Sphingobacterium</taxon>
    </lineage>
</organism>
<gene>
    <name evidence="1" type="ORF">D7322_23665</name>
</gene>
<comment type="caution">
    <text evidence="1">The sequence shown here is derived from an EMBL/GenBank/DDBJ whole genome shotgun (WGS) entry which is preliminary data.</text>
</comment>
<dbReference type="AlphaFoldDB" id="A0A420VSC8"/>
<reference evidence="1 2" key="1">
    <citation type="submission" date="2018-10" db="EMBL/GenBank/DDBJ databases">
        <title>Sphingobacterium sp. M05W1-28.</title>
        <authorList>
            <person name="Cai H."/>
        </authorList>
    </citation>
    <scope>NUCLEOTIDE SEQUENCE [LARGE SCALE GENOMIC DNA]</scope>
    <source>
        <strain evidence="1 2">M05W1-28</strain>
    </source>
</reference>
<accession>A0A420VSC8</accession>